<dbReference type="GO" id="GO:0051484">
    <property type="term" value="P:isopentenyl diphosphate biosynthetic process, methylerythritol 4-phosphate pathway involved in terpenoid biosynthetic process"/>
    <property type="evidence" value="ECO:0007669"/>
    <property type="project" value="TreeGrafter"/>
</dbReference>
<evidence type="ECO:0000256" key="9">
    <source>
        <dbReference type="HAMAP-Rule" id="MF_00183"/>
    </source>
</evidence>
<feature type="domain" description="1-deoxy-D-xylulose 5-phosphate reductoisomerase N-terminal" evidence="10">
    <location>
        <begin position="13"/>
        <end position="138"/>
    </location>
</feature>
<comment type="function">
    <text evidence="9">Catalyzes the NADPH-dependent rearrangement and reduction of 1-deoxy-D-xylulose-5-phosphate (DXP) to 2-C-methyl-D-erythritol 4-phosphate (MEP).</text>
</comment>
<dbReference type="OrthoDB" id="9806546at2"/>
<evidence type="ECO:0000313" key="13">
    <source>
        <dbReference type="EMBL" id="PLW77727.1"/>
    </source>
</evidence>
<feature type="binding site" evidence="9">
    <location>
        <position position="182"/>
    </location>
    <ligand>
        <name>1-deoxy-D-xylulose 5-phosphate</name>
        <dbReference type="ChEBI" id="CHEBI:57792"/>
    </ligand>
</feature>
<dbReference type="UniPathway" id="UPA00056">
    <property type="reaction ID" value="UER00092"/>
</dbReference>
<evidence type="ECO:0000313" key="14">
    <source>
        <dbReference type="Proteomes" id="UP000234881"/>
    </source>
</evidence>
<feature type="binding site" evidence="9">
    <location>
        <position position="132"/>
    </location>
    <ligand>
        <name>NADPH</name>
        <dbReference type="ChEBI" id="CHEBI:57783"/>
    </ligand>
</feature>
<dbReference type="EC" id="1.1.1.267" evidence="9"/>
<feature type="binding site" evidence="9">
    <location>
        <position position="158"/>
    </location>
    <ligand>
        <name>Mn(2+)</name>
        <dbReference type="ChEBI" id="CHEBI:29035"/>
    </ligand>
</feature>
<feature type="domain" description="1-deoxy-D-xylulose 5-phosphate reductoisomerase C-terminal" evidence="11">
    <location>
        <begin position="152"/>
        <end position="235"/>
    </location>
</feature>
<feature type="binding site" evidence="9">
    <location>
        <position position="20"/>
    </location>
    <ligand>
        <name>NADPH</name>
        <dbReference type="ChEBI" id="CHEBI:57783"/>
    </ligand>
</feature>
<dbReference type="SUPFAM" id="SSF55347">
    <property type="entry name" value="Glyceraldehyde-3-phosphate dehydrogenase-like, C-terminal domain"/>
    <property type="match status" value="1"/>
</dbReference>
<dbReference type="InterPro" id="IPR036291">
    <property type="entry name" value="NAD(P)-bd_dom_sf"/>
</dbReference>
<feature type="binding site" evidence="9">
    <location>
        <position position="22"/>
    </location>
    <ligand>
        <name>NADPH</name>
        <dbReference type="ChEBI" id="CHEBI:57783"/>
    </ligand>
</feature>
<evidence type="ECO:0000256" key="8">
    <source>
        <dbReference type="ARBA" id="ARBA00048543"/>
    </source>
</evidence>
<keyword evidence="4 9" id="KW-0521">NADP</keyword>
<keyword evidence="7 9" id="KW-0414">Isoprene biosynthesis</keyword>
<dbReference type="InterPro" id="IPR013644">
    <property type="entry name" value="DXP_reductoisomerase_C"/>
</dbReference>
<proteinExistence type="inferred from homology"/>
<dbReference type="Proteomes" id="UP000234881">
    <property type="component" value="Unassembled WGS sequence"/>
</dbReference>
<comment type="cofactor">
    <cofactor evidence="9">
        <name>Mg(2+)</name>
        <dbReference type="ChEBI" id="CHEBI:18420"/>
    </cofactor>
    <cofactor evidence="9">
        <name>Mn(2+)</name>
        <dbReference type="ChEBI" id="CHEBI:29035"/>
    </cofactor>
</comment>
<dbReference type="GO" id="GO:0016853">
    <property type="term" value="F:isomerase activity"/>
    <property type="evidence" value="ECO:0007669"/>
    <property type="project" value="UniProtKB-KW"/>
</dbReference>
<dbReference type="GO" id="GO:0070402">
    <property type="term" value="F:NADPH binding"/>
    <property type="evidence" value="ECO:0007669"/>
    <property type="project" value="InterPro"/>
</dbReference>
<comment type="catalytic activity">
    <reaction evidence="8">
        <text>2-C-methyl-D-erythritol 4-phosphate + NADP(+) = 1-deoxy-D-xylulose 5-phosphate + NADPH + H(+)</text>
        <dbReference type="Rhea" id="RHEA:13717"/>
        <dbReference type="ChEBI" id="CHEBI:15378"/>
        <dbReference type="ChEBI" id="CHEBI:57783"/>
        <dbReference type="ChEBI" id="CHEBI:57792"/>
        <dbReference type="ChEBI" id="CHEBI:58262"/>
        <dbReference type="ChEBI" id="CHEBI:58349"/>
        <dbReference type="EC" id="1.1.1.267"/>
    </reaction>
    <physiologicalReaction direction="right-to-left" evidence="8">
        <dbReference type="Rhea" id="RHEA:13719"/>
    </physiologicalReaction>
</comment>
<dbReference type="AlphaFoldDB" id="A0A2N5XTF1"/>
<comment type="caution">
    <text evidence="13">The sequence shown here is derived from an EMBL/GenBank/DDBJ whole genome shotgun (WGS) entry which is preliminary data.</text>
</comment>
<dbReference type="InterPro" id="IPR003821">
    <property type="entry name" value="DXP_reductoisomerase"/>
</dbReference>
<feature type="domain" description="DXP reductoisomerase C-terminal" evidence="12">
    <location>
        <begin position="267"/>
        <end position="387"/>
    </location>
</feature>
<dbReference type="EMBL" id="PKUQ01000016">
    <property type="protein sequence ID" value="PLW77727.1"/>
    <property type="molecule type" value="Genomic_DNA"/>
</dbReference>
<dbReference type="GO" id="GO:0030145">
    <property type="term" value="F:manganese ion binding"/>
    <property type="evidence" value="ECO:0007669"/>
    <property type="project" value="TreeGrafter"/>
</dbReference>
<comment type="caution">
    <text evidence="9">Lacks conserved residue(s) required for the propagation of feature annotation.</text>
</comment>
<feature type="binding site" evidence="9">
    <location>
        <position position="211"/>
    </location>
    <ligand>
        <name>NADPH</name>
        <dbReference type="ChEBI" id="CHEBI:57783"/>
    </ligand>
</feature>
<dbReference type="Pfam" id="PF08436">
    <property type="entry name" value="DXP_redisom_C"/>
    <property type="match status" value="1"/>
</dbReference>
<sequence length="397" mass="41612">MPRTDAGISQKTISVLGATGSVGDSTLDIIASSPERYKAHALTANSNVEKLAKVAIETGATFAAVANETLYGALKQALAGTGIESGAGPSAVEDAASMPADIVVGAIVGAAGIRPTMAALRAGNQVALANKEALVCAGDLVMAEAARSGQPILPVDSEHSAIFQIFDQDNRNQIEDVTITASGGPFRTWDKEAIEQASPEQALNHPNWTMGAKVTIDSASLMNKGLEVIEAHHLYQLPASKLSVVVHPQSIIHGLVTYSDGSMLAHLGAADMRIPVAHCLAWPDRAPADTRRISLIDIAKLTFEAPDVERFPCLRLALEALEAGGSLPNIMNAANEIAVAAFLERKIMFGGIPKIVEGTMKHFIKTGDIKDAGSISDVLAMDAAARRVATDIQDMVQ</sequence>
<dbReference type="InterPro" id="IPR013512">
    <property type="entry name" value="DXP_reductoisomerase_N"/>
</dbReference>
<dbReference type="PIRSF" id="PIRSF006205">
    <property type="entry name" value="Dxp_reductismrs"/>
    <property type="match status" value="1"/>
</dbReference>
<organism evidence="13 14">
    <name type="scientific">Cohaesibacter celericrescens</name>
    <dbReference type="NCBI Taxonomy" id="2067669"/>
    <lineage>
        <taxon>Bacteria</taxon>
        <taxon>Pseudomonadati</taxon>
        <taxon>Pseudomonadota</taxon>
        <taxon>Alphaproteobacteria</taxon>
        <taxon>Hyphomicrobiales</taxon>
        <taxon>Cohaesibacteraceae</taxon>
    </lineage>
</organism>
<dbReference type="Gene3D" id="3.40.50.720">
    <property type="entry name" value="NAD(P)-binding Rossmann-like Domain"/>
    <property type="match status" value="1"/>
</dbReference>
<evidence type="ECO:0000259" key="11">
    <source>
        <dbReference type="Pfam" id="PF08436"/>
    </source>
</evidence>
<gene>
    <name evidence="9" type="primary">dxr</name>
    <name evidence="13" type="ORF">C0081_09260</name>
</gene>
<dbReference type="InterPro" id="IPR026877">
    <property type="entry name" value="DXPR_C"/>
</dbReference>
<keyword evidence="9" id="KW-0460">Magnesium</keyword>
<feature type="binding site" evidence="9">
    <location>
        <position position="218"/>
    </location>
    <ligand>
        <name>1-deoxy-D-xylulose 5-phosphate</name>
        <dbReference type="ChEBI" id="CHEBI:57792"/>
    </ligand>
</feature>
<evidence type="ECO:0000259" key="10">
    <source>
        <dbReference type="Pfam" id="PF02670"/>
    </source>
</evidence>
<dbReference type="HAMAP" id="MF_00183">
    <property type="entry name" value="DXP_reductoisom"/>
    <property type="match status" value="1"/>
</dbReference>
<keyword evidence="5 9" id="KW-0560">Oxidoreductase</keyword>
<dbReference type="Pfam" id="PF13288">
    <property type="entry name" value="DXPR_C"/>
    <property type="match status" value="1"/>
</dbReference>
<feature type="binding site" evidence="9">
    <location>
        <position position="157"/>
    </location>
    <ligand>
        <name>1-deoxy-D-xylulose 5-phosphate</name>
        <dbReference type="ChEBI" id="CHEBI:57792"/>
    </ligand>
</feature>
<dbReference type="NCBIfam" id="NF009114">
    <property type="entry name" value="PRK12464.1"/>
    <property type="match status" value="1"/>
</dbReference>
<feature type="binding site" evidence="9">
    <location>
        <position position="19"/>
    </location>
    <ligand>
        <name>NADPH</name>
        <dbReference type="ChEBI" id="CHEBI:57783"/>
    </ligand>
</feature>
<evidence type="ECO:0000256" key="1">
    <source>
        <dbReference type="ARBA" id="ARBA00005094"/>
    </source>
</evidence>
<feature type="binding site" evidence="9">
    <location>
        <position position="47"/>
    </location>
    <ligand>
        <name>NADPH</name>
        <dbReference type="ChEBI" id="CHEBI:57783"/>
    </ligand>
</feature>
<dbReference type="PANTHER" id="PTHR30525:SF0">
    <property type="entry name" value="1-DEOXY-D-XYLULOSE 5-PHOSPHATE REDUCTOISOMERASE, CHLOROPLASTIC"/>
    <property type="match status" value="1"/>
</dbReference>
<dbReference type="SUPFAM" id="SSF69055">
    <property type="entry name" value="1-deoxy-D-xylulose-5-phosphate reductoisomerase, C-terminal domain"/>
    <property type="match status" value="1"/>
</dbReference>
<keyword evidence="13" id="KW-0413">Isomerase</keyword>
<evidence type="ECO:0000256" key="3">
    <source>
        <dbReference type="ARBA" id="ARBA00022723"/>
    </source>
</evidence>
<protein>
    <recommendedName>
        <fullName evidence="9">1-deoxy-D-xylulose 5-phosphate reductoisomerase</fullName>
        <shortName evidence="9">DXP reductoisomerase</shortName>
        <ecNumber evidence="9">1.1.1.267</ecNumber>
    </recommendedName>
    <alternativeName>
        <fullName evidence="9">1-deoxyxylulose-5-phosphate reductoisomerase</fullName>
    </alternativeName>
    <alternativeName>
        <fullName evidence="9">2-C-methyl-D-erythritol 4-phosphate synthase</fullName>
    </alternativeName>
</protein>
<dbReference type="Gene3D" id="1.10.1740.10">
    <property type="match status" value="1"/>
</dbReference>
<keyword evidence="6 9" id="KW-0464">Manganese</keyword>
<dbReference type="GO" id="GO:0030604">
    <property type="term" value="F:1-deoxy-D-xylulose-5-phosphate reductoisomerase activity"/>
    <property type="evidence" value="ECO:0007669"/>
    <property type="project" value="UniProtKB-UniRule"/>
</dbReference>
<feature type="binding site" evidence="9">
    <location>
        <position position="131"/>
    </location>
    <ligand>
        <name>1-deoxy-D-xylulose 5-phosphate</name>
        <dbReference type="ChEBI" id="CHEBI:57792"/>
    </ligand>
</feature>
<dbReference type="NCBIfam" id="TIGR00243">
    <property type="entry name" value="Dxr"/>
    <property type="match status" value="1"/>
</dbReference>
<feature type="binding site" evidence="9">
    <location>
        <position position="158"/>
    </location>
    <ligand>
        <name>1-deoxy-D-xylulose 5-phosphate</name>
        <dbReference type="ChEBI" id="CHEBI:57792"/>
    </ligand>
</feature>
<evidence type="ECO:0000259" key="12">
    <source>
        <dbReference type="Pfam" id="PF13288"/>
    </source>
</evidence>
<evidence type="ECO:0000256" key="6">
    <source>
        <dbReference type="ARBA" id="ARBA00023211"/>
    </source>
</evidence>
<dbReference type="InterPro" id="IPR036169">
    <property type="entry name" value="DXPR_C_sf"/>
</dbReference>
<dbReference type="Pfam" id="PF02670">
    <property type="entry name" value="DXP_reductoisom"/>
    <property type="match status" value="1"/>
</dbReference>
<keyword evidence="14" id="KW-1185">Reference proteome</keyword>
<evidence type="ECO:0000256" key="7">
    <source>
        <dbReference type="ARBA" id="ARBA00023229"/>
    </source>
</evidence>
<feature type="binding site" evidence="9">
    <location>
        <position position="130"/>
    </location>
    <ligand>
        <name>NADPH</name>
        <dbReference type="ChEBI" id="CHEBI:57783"/>
    </ligand>
</feature>
<feature type="binding site" evidence="9">
    <location>
        <position position="227"/>
    </location>
    <ligand>
        <name>1-deoxy-D-xylulose 5-phosphate</name>
        <dbReference type="ChEBI" id="CHEBI:57792"/>
    </ligand>
</feature>
<dbReference type="SUPFAM" id="SSF51735">
    <property type="entry name" value="NAD(P)-binding Rossmann-fold domains"/>
    <property type="match status" value="1"/>
</dbReference>
<reference evidence="13 14" key="1">
    <citation type="submission" date="2018-01" db="EMBL/GenBank/DDBJ databases">
        <title>The draft genome sequence of Cohaesibacter sp. H1304.</title>
        <authorList>
            <person name="Wang N.-N."/>
            <person name="Du Z.-J."/>
        </authorList>
    </citation>
    <scope>NUCLEOTIDE SEQUENCE [LARGE SCALE GENOMIC DNA]</scope>
    <source>
        <strain evidence="13 14">H1304</strain>
    </source>
</reference>
<feature type="binding site" evidence="9">
    <location>
        <position position="205"/>
    </location>
    <ligand>
        <name>1-deoxy-D-xylulose 5-phosphate</name>
        <dbReference type="ChEBI" id="CHEBI:57792"/>
    </ligand>
</feature>
<feature type="binding site" evidence="9">
    <location>
        <position position="227"/>
    </location>
    <ligand>
        <name>Mn(2+)</name>
        <dbReference type="ChEBI" id="CHEBI:29035"/>
    </ligand>
</feature>
<evidence type="ECO:0000256" key="2">
    <source>
        <dbReference type="ARBA" id="ARBA00006825"/>
    </source>
</evidence>
<feature type="binding site" evidence="9">
    <location>
        <position position="223"/>
    </location>
    <ligand>
        <name>1-deoxy-D-xylulose 5-phosphate</name>
        <dbReference type="ChEBI" id="CHEBI:57792"/>
    </ligand>
</feature>
<dbReference type="PANTHER" id="PTHR30525">
    <property type="entry name" value="1-DEOXY-D-XYLULOSE 5-PHOSPHATE REDUCTOISOMERASE"/>
    <property type="match status" value="1"/>
</dbReference>
<comment type="similarity">
    <text evidence="2 9">Belongs to the DXR family.</text>
</comment>
<keyword evidence="3 9" id="KW-0479">Metal-binding</keyword>
<accession>A0A2N5XTF1</accession>
<feature type="binding site" evidence="9">
    <location>
        <position position="224"/>
    </location>
    <ligand>
        <name>1-deoxy-D-xylulose 5-phosphate</name>
        <dbReference type="ChEBI" id="CHEBI:57792"/>
    </ligand>
</feature>
<feature type="binding site" evidence="9">
    <location>
        <position position="21"/>
    </location>
    <ligand>
        <name>NADPH</name>
        <dbReference type="ChEBI" id="CHEBI:57783"/>
    </ligand>
</feature>
<feature type="binding site" evidence="9">
    <location>
        <position position="156"/>
    </location>
    <ligand>
        <name>Mn(2+)</name>
        <dbReference type="ChEBI" id="CHEBI:29035"/>
    </ligand>
</feature>
<dbReference type="FunFam" id="3.40.50.720:FF:000045">
    <property type="entry name" value="1-deoxy-D-xylulose 5-phosphate reductoisomerase"/>
    <property type="match status" value="1"/>
</dbReference>
<comment type="pathway">
    <text evidence="1 9">Isoprenoid biosynthesis; isopentenyl diphosphate biosynthesis via DXP pathway; isopentenyl diphosphate from 1-deoxy-D-xylulose 5-phosphate: step 1/6.</text>
</comment>
<evidence type="ECO:0000256" key="5">
    <source>
        <dbReference type="ARBA" id="ARBA00023002"/>
    </source>
</evidence>
<name>A0A2N5XTF1_9HYPH</name>
<evidence type="ECO:0000256" key="4">
    <source>
        <dbReference type="ARBA" id="ARBA00022857"/>
    </source>
</evidence>